<accession>A0A6J4J9L9</accession>
<dbReference type="AlphaFoldDB" id="A0A6J4J9L9"/>
<protein>
    <recommendedName>
        <fullName evidence="3">Sugar ABC transporter substrate-binding protein</fullName>
    </recommendedName>
</protein>
<dbReference type="EMBL" id="CADCTC010000185">
    <property type="protein sequence ID" value="CAA9274399.1"/>
    <property type="molecule type" value="Genomic_DNA"/>
</dbReference>
<feature type="chain" id="PRO_5026905417" description="Sugar ABC transporter substrate-binding protein" evidence="1">
    <location>
        <begin position="34"/>
        <end position="455"/>
    </location>
</feature>
<dbReference type="PANTHER" id="PTHR43649">
    <property type="entry name" value="ARABINOSE-BINDING PROTEIN-RELATED"/>
    <property type="match status" value="1"/>
</dbReference>
<dbReference type="InterPro" id="IPR050490">
    <property type="entry name" value="Bact_solute-bd_prot1"/>
</dbReference>
<dbReference type="PANTHER" id="PTHR43649:SF12">
    <property type="entry name" value="DIACETYLCHITOBIOSE BINDING PROTEIN DASA"/>
    <property type="match status" value="1"/>
</dbReference>
<gene>
    <name evidence="2" type="ORF">AVDCRST_MAG77-3342</name>
</gene>
<evidence type="ECO:0000313" key="2">
    <source>
        <dbReference type="EMBL" id="CAA9274399.1"/>
    </source>
</evidence>
<dbReference type="SUPFAM" id="SSF53850">
    <property type="entry name" value="Periplasmic binding protein-like II"/>
    <property type="match status" value="1"/>
</dbReference>
<proteinExistence type="predicted"/>
<feature type="signal peptide" evidence="1">
    <location>
        <begin position="1"/>
        <end position="33"/>
    </location>
</feature>
<keyword evidence="1" id="KW-0732">Signal</keyword>
<sequence>MPVLREGESERKAALTRRHVVFTLAAAALPAAACGTASQSGSTPPAGRQALQGTLVYRTWWTPAMEPHRTWWEFVKSDFEAKHPGVTFTLEIVPIPQAFEKFVTSAAAGDVPDVYHASVSYGRDLWDMGGLDDLSPYISKTPALALDNFIPQSLTYNRVGNKVFGIPHEGPDGTLLLYNVSHFQAAGLDPSPKAVDAWTWDTFTQAAAKLTRRGEGGNDRVGFATAALTMNHFGAWLYSQDGSFYNKDQTAATFDNERGESVLNQYVTLNNRIGPRLQGAAVDLWQQGHASIYTANMFRVGALREQSLRPSFDWNVMAIPKGPLGKSPATNIFVNMDTMPKLGKHKDLAQAWLTYYTGLEMARARMRIVGQPNPRKDFFETPEFKQVAAAHPQSARIPQLSTVGGPNTFNRSTETVRDVEPILRDAADGKRTARDAIREAARVANRILAQPVKRV</sequence>
<name>A0A6J4J9L9_9CHLR</name>
<dbReference type="Pfam" id="PF01547">
    <property type="entry name" value="SBP_bac_1"/>
    <property type="match status" value="1"/>
</dbReference>
<evidence type="ECO:0000256" key="1">
    <source>
        <dbReference type="SAM" id="SignalP"/>
    </source>
</evidence>
<organism evidence="2">
    <name type="scientific">uncultured Chloroflexota bacterium</name>
    <dbReference type="NCBI Taxonomy" id="166587"/>
    <lineage>
        <taxon>Bacteria</taxon>
        <taxon>Bacillati</taxon>
        <taxon>Chloroflexota</taxon>
        <taxon>environmental samples</taxon>
    </lineage>
</organism>
<reference evidence="2" key="1">
    <citation type="submission" date="2020-02" db="EMBL/GenBank/DDBJ databases">
        <authorList>
            <person name="Meier V. D."/>
        </authorList>
    </citation>
    <scope>NUCLEOTIDE SEQUENCE</scope>
    <source>
        <strain evidence="2">AVDCRST_MAG77</strain>
    </source>
</reference>
<dbReference type="InterPro" id="IPR006059">
    <property type="entry name" value="SBP"/>
</dbReference>
<dbReference type="Gene3D" id="3.40.190.10">
    <property type="entry name" value="Periplasmic binding protein-like II"/>
    <property type="match status" value="1"/>
</dbReference>
<evidence type="ECO:0008006" key="3">
    <source>
        <dbReference type="Google" id="ProtNLM"/>
    </source>
</evidence>